<protein>
    <submittedName>
        <fullName evidence="2">Uncharacterized protein</fullName>
    </submittedName>
</protein>
<evidence type="ECO:0000313" key="2">
    <source>
        <dbReference type="EMBL" id="ESO97293.1"/>
    </source>
</evidence>
<dbReference type="GeneID" id="20248611"/>
<reference evidence="2 3" key="1">
    <citation type="journal article" date="2013" name="Nature">
        <title>Insights into bilaterian evolution from three spiralian genomes.</title>
        <authorList>
            <person name="Simakov O."/>
            <person name="Marletaz F."/>
            <person name="Cho S.J."/>
            <person name="Edsinger-Gonzales E."/>
            <person name="Havlak P."/>
            <person name="Hellsten U."/>
            <person name="Kuo D.H."/>
            <person name="Larsson T."/>
            <person name="Lv J."/>
            <person name="Arendt D."/>
            <person name="Savage R."/>
            <person name="Osoegawa K."/>
            <person name="de Jong P."/>
            <person name="Grimwood J."/>
            <person name="Chapman J.A."/>
            <person name="Shapiro H."/>
            <person name="Aerts A."/>
            <person name="Otillar R.P."/>
            <person name="Terry A.Y."/>
            <person name="Boore J.L."/>
            <person name="Grigoriev I.V."/>
            <person name="Lindberg D.R."/>
            <person name="Seaver E.C."/>
            <person name="Weisblat D.A."/>
            <person name="Putnam N.H."/>
            <person name="Rokhsar D.S."/>
        </authorList>
    </citation>
    <scope>NUCLEOTIDE SEQUENCE [LARGE SCALE GENOMIC DNA]</scope>
</reference>
<evidence type="ECO:0000313" key="3">
    <source>
        <dbReference type="Proteomes" id="UP000030746"/>
    </source>
</evidence>
<evidence type="ECO:0000256" key="1">
    <source>
        <dbReference type="SAM" id="Phobius"/>
    </source>
</evidence>
<keyword evidence="1" id="KW-0812">Transmembrane</keyword>
<dbReference type="CTD" id="20248611"/>
<keyword evidence="1" id="KW-0472">Membrane</keyword>
<gene>
    <name evidence="2" type="ORF">LOTGIDRAFT_231500</name>
</gene>
<keyword evidence="1" id="KW-1133">Transmembrane helix</keyword>
<accession>V4A0F4</accession>
<sequence length="129" mass="15039">MGDDISKVIRLLTSCTFLVFGVTKLYPVSTDRFEELVKVIAYCNLTDRDSSIKIITTLAWLEIGAAYIFFTHHGYHKEKGWFSLLYLIFIGIVSYVRHHTGMLQFPLMLNAYLGLILVYQVWQHRRSLF</sequence>
<keyword evidence="3" id="KW-1185">Reference proteome</keyword>
<name>V4A0F4_LOTGI</name>
<dbReference type="RefSeq" id="XP_009051898.1">
    <property type="nucleotide sequence ID" value="XM_009053650.1"/>
</dbReference>
<dbReference type="KEGG" id="lgi:LOTGIDRAFT_231500"/>
<feature type="transmembrane region" description="Helical" evidence="1">
    <location>
        <begin position="51"/>
        <end position="69"/>
    </location>
</feature>
<organism evidence="2 3">
    <name type="scientific">Lottia gigantea</name>
    <name type="common">Giant owl limpet</name>
    <dbReference type="NCBI Taxonomy" id="225164"/>
    <lineage>
        <taxon>Eukaryota</taxon>
        <taxon>Metazoa</taxon>
        <taxon>Spiralia</taxon>
        <taxon>Lophotrochozoa</taxon>
        <taxon>Mollusca</taxon>
        <taxon>Gastropoda</taxon>
        <taxon>Patellogastropoda</taxon>
        <taxon>Lottioidea</taxon>
        <taxon>Lottiidae</taxon>
        <taxon>Lottia</taxon>
    </lineage>
</organism>
<proteinExistence type="predicted"/>
<dbReference type="AlphaFoldDB" id="V4A0F4"/>
<dbReference type="Proteomes" id="UP000030746">
    <property type="component" value="Unassembled WGS sequence"/>
</dbReference>
<dbReference type="EMBL" id="KB201305">
    <property type="protein sequence ID" value="ESO97293.1"/>
    <property type="molecule type" value="Genomic_DNA"/>
</dbReference>
<feature type="transmembrane region" description="Helical" evidence="1">
    <location>
        <begin position="103"/>
        <end position="122"/>
    </location>
</feature>
<feature type="transmembrane region" description="Helical" evidence="1">
    <location>
        <begin position="81"/>
        <end position="97"/>
    </location>
</feature>
<dbReference type="HOGENOM" id="CLU_1951215_0_0_1"/>